<protein>
    <submittedName>
        <fullName evidence="1">Uncharacterized protein</fullName>
    </submittedName>
</protein>
<evidence type="ECO:0000313" key="2">
    <source>
        <dbReference type="Proteomes" id="UP000178565"/>
    </source>
</evidence>
<proteinExistence type="predicted"/>
<dbReference type="Proteomes" id="UP000178565">
    <property type="component" value="Unassembled WGS sequence"/>
</dbReference>
<reference evidence="1 2" key="1">
    <citation type="journal article" date="2016" name="Nat. Commun.">
        <title>Thousands of microbial genomes shed light on interconnected biogeochemical processes in an aquifer system.</title>
        <authorList>
            <person name="Anantharaman K."/>
            <person name="Brown C.T."/>
            <person name="Hug L.A."/>
            <person name="Sharon I."/>
            <person name="Castelle C.J."/>
            <person name="Probst A.J."/>
            <person name="Thomas B.C."/>
            <person name="Singh A."/>
            <person name="Wilkins M.J."/>
            <person name="Karaoz U."/>
            <person name="Brodie E.L."/>
            <person name="Williams K.H."/>
            <person name="Hubbard S.S."/>
            <person name="Banfield J.F."/>
        </authorList>
    </citation>
    <scope>NUCLEOTIDE SEQUENCE [LARGE SCALE GENOMIC DNA]</scope>
</reference>
<name>A0A1F5KUB8_9BACT</name>
<sequence>MISSSGSVEPDYFIMNSQLIVAITAFSTFVMGESNSLANFNEQALAQHEISLENRQPDSWVNGIFKDNILLNLAYLDGRVSKKEDIDWDEVRKPFTYQFRLNPGEAFAYHEDVLPEYKDKVVRTTNAHFNAADGFQSDGYLVGDGVCHLASLIYWVAKDAGLDTQAPTNHDFAVIPDISKEYGVSIYNYPGRVEANARQNLYISNNKEKVITFKFEYDGTNLKVSAVETN</sequence>
<gene>
    <name evidence="1" type="ORF">A3B45_02100</name>
</gene>
<organism evidence="1 2">
    <name type="scientific">Candidatus Daviesbacteria bacterium RIFCSPLOWO2_01_FULL_39_12</name>
    <dbReference type="NCBI Taxonomy" id="1797785"/>
    <lineage>
        <taxon>Bacteria</taxon>
        <taxon>Candidatus Daviesiibacteriota</taxon>
    </lineage>
</organism>
<comment type="caution">
    <text evidence="1">The sequence shown here is derived from an EMBL/GenBank/DDBJ whole genome shotgun (WGS) entry which is preliminary data.</text>
</comment>
<dbReference type="InterPro" id="IPR007391">
    <property type="entry name" value="Vancomycin_resist_VanW"/>
</dbReference>
<evidence type="ECO:0000313" key="1">
    <source>
        <dbReference type="EMBL" id="OGE44439.1"/>
    </source>
</evidence>
<dbReference type="EMBL" id="MFDM01000002">
    <property type="protein sequence ID" value="OGE44439.1"/>
    <property type="molecule type" value="Genomic_DNA"/>
</dbReference>
<dbReference type="STRING" id="1797785.A3B45_02100"/>
<dbReference type="AlphaFoldDB" id="A0A1F5KUB8"/>
<dbReference type="Pfam" id="PF04294">
    <property type="entry name" value="VanW"/>
    <property type="match status" value="1"/>
</dbReference>
<accession>A0A1F5KUB8</accession>